<protein>
    <submittedName>
        <fullName evidence="2">Uncharacterized protein</fullName>
    </submittedName>
</protein>
<dbReference type="EMBL" id="JAUCQJ010000009">
    <property type="protein sequence ID" value="MDQ8751077.1"/>
    <property type="molecule type" value="Genomic_DNA"/>
</dbReference>
<accession>A0ABD5BBW6</accession>
<keyword evidence="1" id="KW-0472">Membrane</keyword>
<dbReference type="Proteomes" id="UP001239265">
    <property type="component" value="Unassembled WGS sequence"/>
</dbReference>
<reference evidence="2 3" key="1">
    <citation type="submission" date="2023-06" db="EMBL/GenBank/DDBJ databases">
        <title>Nosocomial Elizabethkingia miricola genome.</title>
        <authorList>
            <person name="Morgado S."/>
            <person name="Fonseca E."/>
            <person name="Freitas F."/>
            <person name="Vicente A.C."/>
        </authorList>
    </citation>
    <scope>NUCLEOTIDE SEQUENCE [LARGE SCALE GENOMIC DNA]</scope>
    <source>
        <strain evidence="2 3">EM15</strain>
    </source>
</reference>
<evidence type="ECO:0000256" key="1">
    <source>
        <dbReference type="SAM" id="Phobius"/>
    </source>
</evidence>
<gene>
    <name evidence="2" type="ORF">QT385_20675</name>
</gene>
<keyword evidence="1" id="KW-1133">Transmembrane helix</keyword>
<comment type="caution">
    <text evidence="2">The sequence shown here is derived from an EMBL/GenBank/DDBJ whole genome shotgun (WGS) entry which is preliminary data.</text>
</comment>
<dbReference type="RefSeq" id="WP_309047554.1">
    <property type="nucleotide sequence ID" value="NZ_JAUCQJ010000009.1"/>
</dbReference>
<evidence type="ECO:0000313" key="3">
    <source>
        <dbReference type="Proteomes" id="UP001239265"/>
    </source>
</evidence>
<keyword evidence="1" id="KW-0812">Transmembrane</keyword>
<sequence>MADFTNRQLAEIITQAAEKIQNNVLKERKIANELSQAAEKIESQISKLESTSIEPDLSKINYFYETKTEENIKVVNSRLKVPNLMLYVGLGSAVLFILSAFCLYLAYFSAFKTKQDIISKYQEELLKEKAIISKEDKVLLEDMTKWFMKNPKNKNSFLQYRKQKRDSN</sequence>
<feature type="transmembrane region" description="Helical" evidence="1">
    <location>
        <begin position="84"/>
        <end position="107"/>
    </location>
</feature>
<proteinExistence type="predicted"/>
<evidence type="ECO:0000313" key="2">
    <source>
        <dbReference type="EMBL" id="MDQ8751077.1"/>
    </source>
</evidence>
<dbReference type="AlphaFoldDB" id="A0ABD5BBW6"/>
<organism evidence="2 3">
    <name type="scientific">Elizabethkingia miricola</name>
    <name type="common">Chryseobacterium miricola</name>
    <dbReference type="NCBI Taxonomy" id="172045"/>
    <lineage>
        <taxon>Bacteria</taxon>
        <taxon>Pseudomonadati</taxon>
        <taxon>Bacteroidota</taxon>
        <taxon>Flavobacteriia</taxon>
        <taxon>Flavobacteriales</taxon>
        <taxon>Weeksellaceae</taxon>
        <taxon>Elizabethkingia</taxon>
    </lineage>
</organism>
<name>A0ABD5BBW6_ELIMR</name>